<accession>A0ABU7JI70</accession>
<keyword evidence="3" id="KW-1185">Reference proteome</keyword>
<dbReference type="InterPro" id="IPR006528">
    <property type="entry name" value="Phage_head_morphogenesis_dom"/>
</dbReference>
<dbReference type="EMBL" id="JAUGZK010000009">
    <property type="protein sequence ID" value="MEE2025038.1"/>
    <property type="molecule type" value="Genomic_DNA"/>
</dbReference>
<name>A0ABU7JI70_9GAMM</name>
<evidence type="ECO:0000259" key="1">
    <source>
        <dbReference type="Pfam" id="PF04233"/>
    </source>
</evidence>
<reference evidence="2 3" key="1">
    <citation type="submission" date="2023-06" db="EMBL/GenBank/DDBJ databases">
        <title>Alkalimonas sp., MEB004 an alkaliphilic bacterium isolated from Lonar Lake, India.</title>
        <authorList>
            <person name="Joshi A."/>
            <person name="Thite S."/>
        </authorList>
    </citation>
    <scope>NUCLEOTIDE SEQUENCE [LARGE SCALE GENOMIC DNA]</scope>
    <source>
        <strain evidence="2 3">MEB004</strain>
    </source>
</reference>
<proteinExistence type="predicted"/>
<protein>
    <submittedName>
        <fullName evidence="2">Phage minor head protein</fullName>
    </submittedName>
</protein>
<dbReference type="NCBIfam" id="TIGR01641">
    <property type="entry name" value="phageSPP1_gp7"/>
    <property type="match status" value="1"/>
</dbReference>
<evidence type="ECO:0000313" key="3">
    <source>
        <dbReference type="Proteomes" id="UP001339167"/>
    </source>
</evidence>
<feature type="domain" description="Phage head morphogenesis" evidence="1">
    <location>
        <begin position="57"/>
        <end position="186"/>
    </location>
</feature>
<dbReference type="Pfam" id="PF04233">
    <property type="entry name" value="Phage_Mu_F"/>
    <property type="match status" value="1"/>
</dbReference>
<evidence type="ECO:0000313" key="2">
    <source>
        <dbReference type="EMBL" id="MEE2025038.1"/>
    </source>
</evidence>
<comment type="caution">
    <text evidence="2">The sequence shown here is derived from an EMBL/GenBank/DDBJ whole genome shotgun (WGS) entry which is preliminary data.</text>
</comment>
<dbReference type="RefSeq" id="WP_330088360.1">
    <property type="nucleotide sequence ID" value="NZ_JAUGZK010000009.1"/>
</dbReference>
<sequence length="439" mass="49266">MPTPDLRLAFDMPPADAVAYFRAKGYAVSDNWWEIWQRAHARAFTVAKAMRMDVLEAIRTEVDSALANGTTAKQFVDSLAPKLQKLGWWGKQTWVDSAGGAQQVQLGSVYRLRNIYRNNLQTAYMAGRYRRQLANAEDRPYWMYVAVMDGQTRPAHANLNGKVFRYDDPIWQHIYPPNGWGCRCRIRALTAAQVERLGLQVENGGRYVEDITAEAGIDQRTGEVIQVDHVRIRLPDGSVMQPDVGWAYNPGEAAFGTDMAIAKKLGSARSIELRSQLIQSINNSELRHAQFASWASQALSKRRAGNTVQALGFMTPAIEAAVTARLGKAPTALLAIGEKQLLHADSPKHQRREVTLSRQEYLQLPAMLAQPEAVLWDKSHQNLLYVYPASGNNKVKVVINTGWKHKRQQPLDTVINVYKVEAYHLLESNYELLEGKVGS</sequence>
<organism evidence="2 3">
    <name type="scientific">Alkalimonas mucilaginosa</name>
    <dbReference type="NCBI Taxonomy" id="3057676"/>
    <lineage>
        <taxon>Bacteria</taxon>
        <taxon>Pseudomonadati</taxon>
        <taxon>Pseudomonadota</taxon>
        <taxon>Gammaproteobacteria</taxon>
        <taxon>Alkalimonas</taxon>
    </lineage>
</organism>
<gene>
    <name evidence="2" type="ORF">QWF21_12360</name>
</gene>
<dbReference type="Proteomes" id="UP001339167">
    <property type="component" value="Unassembled WGS sequence"/>
</dbReference>